<feature type="transmembrane region" description="Helical" evidence="1">
    <location>
        <begin position="90"/>
        <end position="107"/>
    </location>
</feature>
<organism evidence="2 3">
    <name type="scientific">Artemisia annua</name>
    <name type="common">Sweet wormwood</name>
    <dbReference type="NCBI Taxonomy" id="35608"/>
    <lineage>
        <taxon>Eukaryota</taxon>
        <taxon>Viridiplantae</taxon>
        <taxon>Streptophyta</taxon>
        <taxon>Embryophyta</taxon>
        <taxon>Tracheophyta</taxon>
        <taxon>Spermatophyta</taxon>
        <taxon>Magnoliopsida</taxon>
        <taxon>eudicotyledons</taxon>
        <taxon>Gunneridae</taxon>
        <taxon>Pentapetalae</taxon>
        <taxon>asterids</taxon>
        <taxon>campanulids</taxon>
        <taxon>Asterales</taxon>
        <taxon>Asteraceae</taxon>
        <taxon>Asteroideae</taxon>
        <taxon>Anthemideae</taxon>
        <taxon>Artemisiinae</taxon>
        <taxon>Artemisia</taxon>
    </lineage>
</organism>
<reference evidence="2 3" key="1">
    <citation type="journal article" date="2018" name="Mol. Plant">
        <title>The genome of Artemisia annua provides insight into the evolution of Asteraceae family and artemisinin biosynthesis.</title>
        <authorList>
            <person name="Shen Q."/>
            <person name="Zhang L."/>
            <person name="Liao Z."/>
            <person name="Wang S."/>
            <person name="Yan T."/>
            <person name="Shi P."/>
            <person name="Liu M."/>
            <person name="Fu X."/>
            <person name="Pan Q."/>
            <person name="Wang Y."/>
            <person name="Lv Z."/>
            <person name="Lu X."/>
            <person name="Zhang F."/>
            <person name="Jiang W."/>
            <person name="Ma Y."/>
            <person name="Chen M."/>
            <person name="Hao X."/>
            <person name="Li L."/>
            <person name="Tang Y."/>
            <person name="Lv G."/>
            <person name="Zhou Y."/>
            <person name="Sun X."/>
            <person name="Brodelius P.E."/>
            <person name="Rose J.K.C."/>
            <person name="Tang K."/>
        </authorList>
    </citation>
    <scope>NUCLEOTIDE SEQUENCE [LARGE SCALE GENOMIC DNA]</scope>
    <source>
        <strain evidence="3">cv. Huhao1</strain>
        <tissue evidence="2">Leaf</tissue>
    </source>
</reference>
<dbReference type="EMBL" id="PKPP01000342">
    <property type="protein sequence ID" value="PWA93987.1"/>
    <property type="molecule type" value="Genomic_DNA"/>
</dbReference>
<accession>A0A2U1Q7K8</accession>
<comment type="caution">
    <text evidence="2">The sequence shown here is derived from an EMBL/GenBank/DDBJ whole genome shotgun (WGS) entry which is preliminary data.</text>
</comment>
<keyword evidence="3" id="KW-1185">Reference proteome</keyword>
<feature type="transmembrane region" description="Helical" evidence="1">
    <location>
        <begin position="30"/>
        <end position="52"/>
    </location>
</feature>
<sequence length="188" mass="21721">MDHNQDQLKHMGILEIFTQSFKTIFKCNKIFTQITLTLILPVAAIFIANLVISSGVLHFRPNPYHILFQTYMVYKASYHADETTDLSRHWIYFFLINIISIAVFYIYSTASIVYTITTVYTGDEVTYSKSIKVVTKWCRVYVHGVSRTQRVVGCVASVNWNNMWSFADVRVLVQYGDLHDILSCLQVV</sequence>
<keyword evidence="1" id="KW-0812">Transmembrane</keyword>
<dbReference type="AlphaFoldDB" id="A0A2U1Q7K8"/>
<name>A0A2U1Q7K8_ARTAN</name>
<dbReference type="PANTHER" id="PTHR33133">
    <property type="entry name" value="OS08G0107100 PROTEIN-RELATED"/>
    <property type="match status" value="1"/>
</dbReference>
<proteinExistence type="predicted"/>
<gene>
    <name evidence="2" type="ORF">CTI12_AA053780</name>
</gene>
<keyword evidence="1" id="KW-1133">Transmembrane helix</keyword>
<dbReference type="PANTHER" id="PTHR33133:SF59">
    <property type="entry name" value="TRANSMEMBRANE PROTEIN"/>
    <property type="match status" value="1"/>
</dbReference>
<dbReference type="OrthoDB" id="1908649at2759"/>
<evidence type="ECO:0000256" key="1">
    <source>
        <dbReference type="SAM" id="Phobius"/>
    </source>
</evidence>
<keyword evidence="1" id="KW-0472">Membrane</keyword>
<dbReference type="Proteomes" id="UP000245207">
    <property type="component" value="Unassembled WGS sequence"/>
</dbReference>
<evidence type="ECO:0000313" key="2">
    <source>
        <dbReference type="EMBL" id="PWA93987.1"/>
    </source>
</evidence>
<evidence type="ECO:0000313" key="3">
    <source>
        <dbReference type="Proteomes" id="UP000245207"/>
    </source>
</evidence>
<protein>
    <submittedName>
        <fullName evidence="2">Uncharacterized protein</fullName>
    </submittedName>
</protein>